<protein>
    <submittedName>
        <fullName evidence="1">Uncharacterized protein</fullName>
    </submittedName>
</protein>
<keyword evidence="2" id="KW-1185">Reference proteome</keyword>
<dbReference type="EMBL" id="NBSK02000005">
    <property type="protein sequence ID" value="KAJ0203492.1"/>
    <property type="molecule type" value="Genomic_DNA"/>
</dbReference>
<organism evidence="1 2">
    <name type="scientific">Lactuca sativa</name>
    <name type="common">Garden lettuce</name>
    <dbReference type="NCBI Taxonomy" id="4236"/>
    <lineage>
        <taxon>Eukaryota</taxon>
        <taxon>Viridiplantae</taxon>
        <taxon>Streptophyta</taxon>
        <taxon>Embryophyta</taxon>
        <taxon>Tracheophyta</taxon>
        <taxon>Spermatophyta</taxon>
        <taxon>Magnoliopsida</taxon>
        <taxon>eudicotyledons</taxon>
        <taxon>Gunneridae</taxon>
        <taxon>Pentapetalae</taxon>
        <taxon>asterids</taxon>
        <taxon>campanulids</taxon>
        <taxon>Asterales</taxon>
        <taxon>Asteraceae</taxon>
        <taxon>Cichorioideae</taxon>
        <taxon>Cichorieae</taxon>
        <taxon>Lactucinae</taxon>
        <taxon>Lactuca</taxon>
    </lineage>
</organism>
<reference evidence="1 2" key="1">
    <citation type="journal article" date="2017" name="Nat. Commun.">
        <title>Genome assembly with in vitro proximity ligation data and whole-genome triplication in lettuce.</title>
        <authorList>
            <person name="Reyes-Chin-Wo S."/>
            <person name="Wang Z."/>
            <person name="Yang X."/>
            <person name="Kozik A."/>
            <person name="Arikit S."/>
            <person name="Song C."/>
            <person name="Xia L."/>
            <person name="Froenicke L."/>
            <person name="Lavelle D.O."/>
            <person name="Truco M.J."/>
            <person name="Xia R."/>
            <person name="Zhu S."/>
            <person name="Xu C."/>
            <person name="Xu H."/>
            <person name="Xu X."/>
            <person name="Cox K."/>
            <person name="Korf I."/>
            <person name="Meyers B.C."/>
            <person name="Michelmore R.W."/>
        </authorList>
    </citation>
    <scope>NUCLEOTIDE SEQUENCE [LARGE SCALE GENOMIC DNA]</scope>
    <source>
        <strain evidence="2">cv. Salinas</strain>
        <tissue evidence="1">Seedlings</tissue>
    </source>
</reference>
<comment type="caution">
    <text evidence="1">The sequence shown here is derived from an EMBL/GenBank/DDBJ whole genome shotgun (WGS) entry which is preliminary data.</text>
</comment>
<evidence type="ECO:0000313" key="1">
    <source>
        <dbReference type="EMBL" id="KAJ0203492.1"/>
    </source>
</evidence>
<gene>
    <name evidence="1" type="ORF">LSAT_V11C500246710</name>
</gene>
<evidence type="ECO:0000313" key="2">
    <source>
        <dbReference type="Proteomes" id="UP000235145"/>
    </source>
</evidence>
<sequence>MFRQSCFGDYVNMLMGVECHPLLCHYLMCKKFTTLMHSGFAEFREHVFLFVPLSCSVSVADLMHVFNNLLHQLSNEDVVRVSLMYMLEQGFLGEYPRQPVTNEHMTLVHMRQIDMGFHLQTDVLRTILKPKSPRVGSRETYTLQGFVYAFKYSGSPIPGFIPRAVAYHRMRRLRTPDCQRILDVTNVCSLVRLIIYKLILYK</sequence>
<dbReference type="Proteomes" id="UP000235145">
    <property type="component" value="Unassembled WGS sequence"/>
</dbReference>
<name>A0A9R1XCQ7_LACSA</name>
<proteinExistence type="predicted"/>
<accession>A0A9R1XCQ7</accession>
<dbReference type="AlphaFoldDB" id="A0A9R1XCQ7"/>